<name>A0A803PJU2_CANSA</name>
<evidence type="ECO:0000313" key="2">
    <source>
        <dbReference type="Proteomes" id="UP000596661"/>
    </source>
</evidence>
<proteinExistence type="predicted"/>
<accession>A0A803PJU2</accession>
<reference evidence="1" key="1">
    <citation type="submission" date="2018-11" db="EMBL/GenBank/DDBJ databases">
        <authorList>
            <person name="Grassa J C."/>
        </authorList>
    </citation>
    <scope>NUCLEOTIDE SEQUENCE [LARGE SCALE GENOMIC DNA]</scope>
</reference>
<reference evidence="1" key="2">
    <citation type="submission" date="2021-03" db="UniProtKB">
        <authorList>
            <consortium name="EnsemblPlants"/>
        </authorList>
    </citation>
    <scope>IDENTIFICATION</scope>
</reference>
<dbReference type="EMBL" id="UZAU01000489">
    <property type="status" value="NOT_ANNOTATED_CDS"/>
    <property type="molecule type" value="Genomic_DNA"/>
</dbReference>
<evidence type="ECO:0000313" key="1">
    <source>
        <dbReference type="EnsemblPlants" id="cds.evm.model.05.1060"/>
    </source>
</evidence>
<organism evidence="1 2">
    <name type="scientific">Cannabis sativa</name>
    <name type="common">Hemp</name>
    <name type="synonym">Marijuana</name>
    <dbReference type="NCBI Taxonomy" id="3483"/>
    <lineage>
        <taxon>Eukaryota</taxon>
        <taxon>Viridiplantae</taxon>
        <taxon>Streptophyta</taxon>
        <taxon>Embryophyta</taxon>
        <taxon>Tracheophyta</taxon>
        <taxon>Spermatophyta</taxon>
        <taxon>Magnoliopsida</taxon>
        <taxon>eudicotyledons</taxon>
        <taxon>Gunneridae</taxon>
        <taxon>Pentapetalae</taxon>
        <taxon>rosids</taxon>
        <taxon>fabids</taxon>
        <taxon>Rosales</taxon>
        <taxon>Cannabaceae</taxon>
        <taxon>Cannabis</taxon>
    </lineage>
</organism>
<dbReference type="Proteomes" id="UP000596661">
    <property type="component" value="Chromosome 5"/>
</dbReference>
<dbReference type="Gramene" id="evm.model.05.1060">
    <property type="protein sequence ID" value="cds.evm.model.05.1060"/>
    <property type="gene ID" value="evm.TU.05.1060"/>
</dbReference>
<protein>
    <submittedName>
        <fullName evidence="1">Uncharacterized protein</fullName>
    </submittedName>
</protein>
<sequence>MAEHWDGRFKVNIKEHRSSLFLVCFGCEGDWLRSLEKEPWPFQKPSYCALSSNCYAKCHSGGMIFSPFWVQAYRLPFLSKLRSLAKMVTSTFFTHTVLNQSCSFATSTANFLSVSQSSFVLIDPLFPSTTTPMVMATISVSIVDIFDVFIPDIGDNTLNSPFKSSSSHHHATYLQILLQVHLLSLPQLIWPSLLMRVTSLLTLSIVSTSHGPGLSFTVVVNHDKENVHPKEAT</sequence>
<keyword evidence="2" id="KW-1185">Reference proteome</keyword>
<dbReference type="AlphaFoldDB" id="A0A803PJU2"/>
<dbReference type="EnsemblPlants" id="evm.model.05.1060">
    <property type="protein sequence ID" value="cds.evm.model.05.1060"/>
    <property type="gene ID" value="evm.TU.05.1060"/>
</dbReference>